<dbReference type="SMART" id="SM01125">
    <property type="entry name" value="DCP2"/>
    <property type="match status" value="1"/>
</dbReference>
<evidence type="ECO:0000256" key="2">
    <source>
        <dbReference type="ARBA" id="ARBA00004496"/>
    </source>
</evidence>
<keyword evidence="6" id="KW-0378">Hydrolase</keyword>
<keyword evidence="4" id="KW-0963">Cytoplasm</keyword>
<dbReference type="AlphaFoldDB" id="A0A437ALE4"/>
<evidence type="ECO:0000259" key="8">
    <source>
        <dbReference type="PROSITE" id="PS51462"/>
    </source>
</evidence>
<name>A0A437ALE4_9MICR</name>
<dbReference type="PROSITE" id="PS51462">
    <property type="entry name" value="NUDIX"/>
    <property type="match status" value="1"/>
</dbReference>
<dbReference type="PANTHER" id="PTHR23114:SF17">
    <property type="entry name" value="M7GPPPN-MRNA HYDROLASE"/>
    <property type="match status" value="1"/>
</dbReference>
<evidence type="ECO:0000313" key="9">
    <source>
        <dbReference type="EMBL" id="RVD92001.1"/>
    </source>
</evidence>
<dbReference type="SUPFAM" id="SSF140586">
    <property type="entry name" value="Dcp2 domain-like"/>
    <property type="match status" value="1"/>
</dbReference>
<dbReference type="OrthoDB" id="18996at2759"/>
<dbReference type="Gene3D" id="3.90.79.10">
    <property type="entry name" value="Nucleoside Triphosphate Pyrophosphohydrolase"/>
    <property type="match status" value="1"/>
</dbReference>
<protein>
    <submittedName>
        <fullName evidence="9">mRNA decapping enzyme 2</fullName>
    </submittedName>
</protein>
<comment type="similarity">
    <text evidence="3">Belongs to the Nudix hydrolase family. DCP2 subfamily.</text>
</comment>
<dbReference type="VEuPathDB" id="MicrosporidiaDB:TUBRATIS_15070"/>
<dbReference type="InterPro" id="IPR007722">
    <property type="entry name" value="DCP2_BoxA"/>
</dbReference>
<evidence type="ECO:0000313" key="10">
    <source>
        <dbReference type="Proteomes" id="UP000282876"/>
    </source>
</evidence>
<reference evidence="9 10" key="1">
    <citation type="submission" date="2018-10" db="EMBL/GenBank/DDBJ databases">
        <title>Draft genome sequence of the microsporidian Tubulinosema ratisbonensis.</title>
        <authorList>
            <person name="Polonais V."/>
            <person name="Peyretaillade E."/>
            <person name="Niehus S."/>
            <person name="Wawrzyniak I."/>
            <person name="Franchet A."/>
            <person name="Gaspin C."/>
            <person name="Reichstadt M."/>
            <person name="Belser C."/>
            <person name="Labadie K."/>
            <person name="Delbac F."/>
            <person name="Ferrandon D."/>
        </authorList>
    </citation>
    <scope>NUCLEOTIDE SEQUENCE [LARGE SCALE GENOMIC DNA]</scope>
    <source>
        <strain evidence="9 10">Franzen</strain>
    </source>
</reference>
<dbReference type="STRING" id="291195.A0A437ALE4"/>
<keyword evidence="7" id="KW-0694">RNA-binding</keyword>
<evidence type="ECO:0000256" key="6">
    <source>
        <dbReference type="ARBA" id="ARBA00022801"/>
    </source>
</evidence>
<gene>
    <name evidence="9" type="ORF">TUBRATIS_15070</name>
</gene>
<evidence type="ECO:0000256" key="4">
    <source>
        <dbReference type="ARBA" id="ARBA00022490"/>
    </source>
</evidence>
<dbReference type="GO" id="GO:0003723">
    <property type="term" value="F:RNA binding"/>
    <property type="evidence" value="ECO:0007669"/>
    <property type="project" value="UniProtKB-KW"/>
</dbReference>
<organism evidence="9 10">
    <name type="scientific">Tubulinosema ratisbonensis</name>
    <dbReference type="NCBI Taxonomy" id="291195"/>
    <lineage>
        <taxon>Eukaryota</taxon>
        <taxon>Fungi</taxon>
        <taxon>Fungi incertae sedis</taxon>
        <taxon>Microsporidia</taxon>
        <taxon>Tubulinosematoidea</taxon>
        <taxon>Tubulinosematidae</taxon>
        <taxon>Tubulinosema</taxon>
    </lineage>
</organism>
<dbReference type="Pfam" id="PF00293">
    <property type="entry name" value="NUDIX"/>
    <property type="match status" value="1"/>
</dbReference>
<dbReference type="GO" id="GO:0016787">
    <property type="term" value="F:hydrolase activity"/>
    <property type="evidence" value="ECO:0007669"/>
    <property type="project" value="UniProtKB-KW"/>
</dbReference>
<dbReference type="InterPro" id="IPR015797">
    <property type="entry name" value="NUDIX_hydrolase-like_dom_sf"/>
</dbReference>
<feature type="domain" description="Nudix hydrolase" evidence="8">
    <location>
        <begin position="83"/>
        <end position="205"/>
    </location>
</feature>
<dbReference type="Gene3D" id="1.10.10.1050">
    <property type="entry name" value="Dcp2, box A domain"/>
    <property type="match status" value="1"/>
</dbReference>
<keyword evidence="10" id="KW-1185">Reference proteome</keyword>
<accession>A0A437ALE4</accession>
<proteinExistence type="inferred from homology"/>
<dbReference type="PROSITE" id="PS00893">
    <property type="entry name" value="NUDIX_BOX"/>
    <property type="match status" value="1"/>
</dbReference>
<dbReference type="InterPro" id="IPR000086">
    <property type="entry name" value="NUDIX_hydrolase_dom"/>
</dbReference>
<dbReference type="SUPFAM" id="SSF55811">
    <property type="entry name" value="Nudix"/>
    <property type="match status" value="1"/>
</dbReference>
<comment type="cofactor">
    <cofactor evidence="1">
        <name>Mn(2+)</name>
        <dbReference type="ChEBI" id="CHEBI:29035"/>
    </cofactor>
</comment>
<dbReference type="InterPro" id="IPR020084">
    <property type="entry name" value="NUDIX_hydrolase_CS"/>
</dbReference>
<dbReference type="GO" id="GO:0000290">
    <property type="term" value="P:deadenylation-dependent decapping of nuclear-transcribed mRNA"/>
    <property type="evidence" value="ECO:0007669"/>
    <property type="project" value="TreeGrafter"/>
</dbReference>
<dbReference type="PANTHER" id="PTHR23114">
    <property type="entry name" value="M7GPPPN-MRNA HYDROLASE"/>
    <property type="match status" value="1"/>
</dbReference>
<evidence type="ECO:0000256" key="3">
    <source>
        <dbReference type="ARBA" id="ARBA00005279"/>
    </source>
</evidence>
<dbReference type="EMBL" id="RCSS01000339">
    <property type="protein sequence ID" value="RVD92001.1"/>
    <property type="molecule type" value="Genomic_DNA"/>
</dbReference>
<dbReference type="InterPro" id="IPR036189">
    <property type="entry name" value="DCP2_BoxA_sf"/>
</dbReference>
<keyword evidence="5" id="KW-0479">Metal-binding</keyword>
<evidence type="ECO:0000256" key="1">
    <source>
        <dbReference type="ARBA" id="ARBA00001936"/>
    </source>
</evidence>
<dbReference type="Pfam" id="PF05026">
    <property type="entry name" value="DCP2"/>
    <property type="match status" value="1"/>
</dbReference>
<comment type="subcellular location">
    <subcellularLocation>
        <location evidence="2">Cytoplasm</location>
    </subcellularLocation>
</comment>
<dbReference type="GO" id="GO:0005737">
    <property type="term" value="C:cytoplasm"/>
    <property type="evidence" value="ECO:0007669"/>
    <property type="project" value="UniProtKB-SubCell"/>
</dbReference>
<sequence>MELEEILDDLSVRFILPLTQLEKDNPERLYFTLEESYWLFIDCYVKKYKKFYLKFRDFCKALLIHNSLEYNENDYSLFKNYKKDIPVYGAIIVSKDFSKILLVKGHKSEMYFFPKGKKSFDETGKQCAEREVNEEIGLEVYNKLSSLCIITPRGTFFFCFNISSELKLQTNTRNEIDEIHWAEIDRLNENEEKYKVVLLYIDEIKEKIEFYKRVRVKFDLDKIRKKMNEVCNCKGDL</sequence>
<evidence type="ECO:0000256" key="5">
    <source>
        <dbReference type="ARBA" id="ARBA00022723"/>
    </source>
</evidence>
<evidence type="ECO:0000256" key="7">
    <source>
        <dbReference type="ARBA" id="ARBA00022884"/>
    </source>
</evidence>
<comment type="caution">
    <text evidence="9">The sequence shown here is derived from an EMBL/GenBank/DDBJ whole genome shotgun (WGS) entry which is preliminary data.</text>
</comment>
<dbReference type="Proteomes" id="UP000282876">
    <property type="component" value="Unassembled WGS sequence"/>
</dbReference>
<dbReference type="GO" id="GO:0030145">
    <property type="term" value="F:manganese ion binding"/>
    <property type="evidence" value="ECO:0007669"/>
    <property type="project" value="InterPro"/>
</dbReference>